<evidence type="ECO:0000256" key="11">
    <source>
        <dbReference type="PIRSR" id="PIRSR603912-52"/>
    </source>
</evidence>
<dbReference type="InterPro" id="IPR000276">
    <property type="entry name" value="GPCR_Rhodpsn"/>
</dbReference>
<dbReference type="InterPro" id="IPR003944">
    <property type="entry name" value="Prot_act_rcpt_4"/>
</dbReference>
<keyword evidence="3 12" id="KW-0812">Transmembrane</keyword>
<reference evidence="14" key="1">
    <citation type="submission" date="2025-08" db="UniProtKB">
        <authorList>
            <consortium name="Ensembl"/>
        </authorList>
    </citation>
    <scope>IDENTIFICATION</scope>
</reference>
<dbReference type="GO" id="GO:0005886">
    <property type="term" value="C:plasma membrane"/>
    <property type="evidence" value="ECO:0007669"/>
    <property type="project" value="UniProtKB-SubCell"/>
</dbReference>
<dbReference type="Pfam" id="PF00001">
    <property type="entry name" value="7tm_1"/>
    <property type="match status" value="1"/>
</dbReference>
<dbReference type="Ensembl" id="ENSACUT00000019057.1">
    <property type="protein sequence ID" value="ENSACUP00000017863.1"/>
    <property type="gene ID" value="ENSACUG00000011993.1"/>
</dbReference>
<sequence length="430" mass="48092">MGFSSALLILLACRGPVVLVLVGKRTPAKLYVLAVAYRSRAHPGSEQGAQLGCTLTTRLLPALYSVILLVGLPANALACWVLVTNFRRCSSTLFLLNLASADLLFVLLLPFKISYHFLGNHWLFGEYLCRIMVAFFYGNMYSSILFFTCIGLERYISVVHPFLWKGSTWTLCKAGICVGIWLVVGLGMSPLLFHPQTSHISSLNITTCHDVLGKNEHMFLVYYFLSLVGLGFGLPFVLMIISYSCILVRLLAKGRRYRQVVRILALVLLVFIVCFTPSNVLLFIHYMMEATGCNNITYILYTLALVFGAFNNCFDPFIYFYVSQDFRDWVRGAGICCLGRLETSVERASGKAALPLRSSEQSQLAEPSRVQINLYFSLLVEATGINTPAEQELSSIARTMRRAHMASPAPIDPPKICHGRCKKWRMAWVS</sequence>
<evidence type="ECO:0000256" key="7">
    <source>
        <dbReference type="ARBA" id="ARBA00023157"/>
    </source>
</evidence>
<dbReference type="Proteomes" id="UP000472269">
    <property type="component" value="Unplaced"/>
</dbReference>
<keyword evidence="10" id="KW-0807">Transducer</keyword>
<dbReference type="Gene3D" id="1.20.1070.10">
    <property type="entry name" value="Rhodopsin 7-helix transmembrane proteins"/>
    <property type="match status" value="1"/>
</dbReference>
<keyword evidence="15" id="KW-1185">Reference proteome</keyword>
<evidence type="ECO:0000256" key="10">
    <source>
        <dbReference type="ARBA" id="ARBA00023224"/>
    </source>
</evidence>
<dbReference type="PANTHER" id="PTHR24232">
    <property type="entry name" value="G-PROTEIN COUPLED RECEPTOR"/>
    <property type="match status" value="1"/>
</dbReference>
<dbReference type="GO" id="GO:0007200">
    <property type="term" value="P:phospholipase C-activating G protein-coupled receptor signaling pathway"/>
    <property type="evidence" value="ECO:0007669"/>
    <property type="project" value="TreeGrafter"/>
</dbReference>
<dbReference type="PRINTS" id="PR01428">
    <property type="entry name" value="PROTEASEAR"/>
</dbReference>
<feature type="transmembrane region" description="Helical" evidence="12">
    <location>
        <begin position="263"/>
        <end position="286"/>
    </location>
</feature>
<keyword evidence="7 11" id="KW-1015">Disulfide bond</keyword>
<dbReference type="GO" id="GO:0035025">
    <property type="term" value="P:positive regulation of Rho protein signal transduction"/>
    <property type="evidence" value="ECO:0007669"/>
    <property type="project" value="TreeGrafter"/>
</dbReference>
<keyword evidence="2" id="KW-1003">Cell membrane</keyword>
<evidence type="ECO:0000256" key="2">
    <source>
        <dbReference type="ARBA" id="ARBA00022475"/>
    </source>
</evidence>
<evidence type="ECO:0000256" key="6">
    <source>
        <dbReference type="ARBA" id="ARBA00023136"/>
    </source>
</evidence>
<accession>A0A663N2R3</accession>
<feature type="disulfide bond" evidence="11">
    <location>
        <begin position="129"/>
        <end position="208"/>
    </location>
</feature>
<proteinExistence type="predicted"/>
<keyword evidence="9" id="KW-0325">Glycoprotein</keyword>
<dbReference type="AlphaFoldDB" id="A0A663N2R3"/>
<reference evidence="14" key="2">
    <citation type="submission" date="2025-09" db="UniProtKB">
        <authorList>
            <consortium name="Ensembl"/>
        </authorList>
    </citation>
    <scope>IDENTIFICATION</scope>
</reference>
<dbReference type="PROSITE" id="PS50262">
    <property type="entry name" value="G_PROTEIN_RECEP_F1_2"/>
    <property type="match status" value="1"/>
</dbReference>
<protein>
    <recommendedName>
        <fullName evidence="13">G-protein coupled receptors family 1 profile domain-containing protein</fullName>
    </recommendedName>
</protein>
<evidence type="ECO:0000256" key="8">
    <source>
        <dbReference type="ARBA" id="ARBA00023170"/>
    </source>
</evidence>
<feature type="domain" description="G-protein coupled receptors family 1 profile" evidence="13">
    <location>
        <begin position="74"/>
        <end position="319"/>
    </location>
</feature>
<evidence type="ECO:0000256" key="3">
    <source>
        <dbReference type="ARBA" id="ARBA00022692"/>
    </source>
</evidence>
<evidence type="ECO:0000313" key="15">
    <source>
        <dbReference type="Proteomes" id="UP000472269"/>
    </source>
</evidence>
<comment type="subcellular location">
    <subcellularLocation>
        <location evidence="1">Cell membrane</location>
        <topology evidence="1">Multi-pass membrane protein</topology>
    </subcellularLocation>
</comment>
<name>A0A663N2R3_ATHCN</name>
<dbReference type="FunFam" id="1.20.1070.10:FF:000040">
    <property type="entry name" value="Coagulation factor 2 (thrombin) receptor"/>
    <property type="match status" value="1"/>
</dbReference>
<dbReference type="InterPro" id="IPR003912">
    <property type="entry name" value="Protea_act_rcpt"/>
</dbReference>
<feature type="transmembrane region" description="Helical" evidence="12">
    <location>
        <begin position="220"/>
        <end position="251"/>
    </location>
</feature>
<evidence type="ECO:0000256" key="12">
    <source>
        <dbReference type="SAM" id="Phobius"/>
    </source>
</evidence>
<dbReference type="GO" id="GO:0007596">
    <property type="term" value="P:blood coagulation"/>
    <property type="evidence" value="ECO:0007669"/>
    <property type="project" value="InterPro"/>
</dbReference>
<evidence type="ECO:0000256" key="4">
    <source>
        <dbReference type="ARBA" id="ARBA00022989"/>
    </source>
</evidence>
<dbReference type="PRINTS" id="PR01430">
    <property type="entry name" value="PROTEASEAR4"/>
</dbReference>
<keyword evidence="8" id="KW-0675">Receptor</keyword>
<organism evidence="14 15">
    <name type="scientific">Athene cunicularia</name>
    <name type="common">Burrowing owl</name>
    <name type="synonym">Speotyto cunicularia</name>
    <dbReference type="NCBI Taxonomy" id="194338"/>
    <lineage>
        <taxon>Eukaryota</taxon>
        <taxon>Metazoa</taxon>
        <taxon>Chordata</taxon>
        <taxon>Craniata</taxon>
        <taxon>Vertebrata</taxon>
        <taxon>Euteleostomi</taxon>
        <taxon>Archelosauria</taxon>
        <taxon>Archosauria</taxon>
        <taxon>Dinosauria</taxon>
        <taxon>Saurischia</taxon>
        <taxon>Theropoda</taxon>
        <taxon>Coelurosauria</taxon>
        <taxon>Aves</taxon>
        <taxon>Neognathae</taxon>
        <taxon>Neoaves</taxon>
        <taxon>Telluraves</taxon>
        <taxon>Strigiformes</taxon>
        <taxon>Strigidae</taxon>
        <taxon>Athene</taxon>
    </lineage>
</organism>
<feature type="transmembrane region" description="Helical" evidence="12">
    <location>
        <begin position="62"/>
        <end position="83"/>
    </location>
</feature>
<evidence type="ECO:0000313" key="14">
    <source>
        <dbReference type="Ensembl" id="ENSACUP00000017863.1"/>
    </source>
</evidence>
<dbReference type="InterPro" id="IPR017452">
    <property type="entry name" value="GPCR_Rhodpsn_7TM"/>
</dbReference>
<evidence type="ECO:0000256" key="5">
    <source>
        <dbReference type="ARBA" id="ARBA00023040"/>
    </source>
</evidence>
<dbReference type="SUPFAM" id="SSF81321">
    <property type="entry name" value="Family A G protein-coupled receptor-like"/>
    <property type="match status" value="1"/>
</dbReference>
<dbReference type="GO" id="GO:0015057">
    <property type="term" value="F:thrombin-activated receptor activity"/>
    <property type="evidence" value="ECO:0007669"/>
    <property type="project" value="InterPro"/>
</dbReference>
<evidence type="ECO:0000256" key="9">
    <source>
        <dbReference type="ARBA" id="ARBA00023180"/>
    </source>
</evidence>
<evidence type="ECO:0000256" key="1">
    <source>
        <dbReference type="ARBA" id="ARBA00004651"/>
    </source>
</evidence>
<keyword evidence="5" id="KW-0297">G-protein coupled receptor</keyword>
<feature type="transmembrane region" description="Helical" evidence="12">
    <location>
        <begin position="92"/>
        <end position="111"/>
    </location>
</feature>
<feature type="transmembrane region" description="Helical" evidence="12">
    <location>
        <begin position="131"/>
        <end position="150"/>
    </location>
</feature>
<feature type="transmembrane region" description="Helical" evidence="12">
    <location>
        <begin position="171"/>
        <end position="193"/>
    </location>
</feature>
<keyword evidence="4 12" id="KW-1133">Transmembrane helix</keyword>
<feature type="transmembrane region" description="Helical" evidence="12">
    <location>
        <begin position="298"/>
        <end position="322"/>
    </location>
</feature>
<evidence type="ECO:0000259" key="13">
    <source>
        <dbReference type="PROSITE" id="PS50262"/>
    </source>
</evidence>
<dbReference type="PANTHER" id="PTHR24232:SF22">
    <property type="entry name" value="PROTEINASE-ACTIVATED RECEPTOR 4"/>
    <property type="match status" value="1"/>
</dbReference>
<keyword evidence="6 12" id="KW-0472">Membrane</keyword>
<dbReference type="PRINTS" id="PR00237">
    <property type="entry name" value="GPCRRHODOPSN"/>
</dbReference>